<protein>
    <recommendedName>
        <fullName evidence="3">DUF2325 domain-containing protein</fullName>
    </recommendedName>
</protein>
<dbReference type="HOGENOM" id="CLU_151785_1_0_4"/>
<sequence>MSLLIVGADNVRTIENEVARLAPALLDAPTEHWSGRKAGDSRRVIPSRTRLVVVVCARVNHELLRHVRRQAEKSDVPLIYCRHSALEMREKLAEFIGRQPAAAWQ</sequence>
<dbReference type="RefSeq" id="WP_014237112.1">
    <property type="nucleotide sequence ID" value="NC_016616.1"/>
</dbReference>
<evidence type="ECO:0000313" key="2">
    <source>
        <dbReference type="Proteomes" id="UP000005633"/>
    </source>
</evidence>
<organism evidence="1 2">
    <name type="scientific">Azospira oryzae (strain ATCC BAA-33 / DSM 13638 / PS)</name>
    <name type="common">Dechlorosoma suillum</name>
    <dbReference type="NCBI Taxonomy" id="640081"/>
    <lineage>
        <taxon>Bacteria</taxon>
        <taxon>Pseudomonadati</taxon>
        <taxon>Pseudomonadota</taxon>
        <taxon>Betaproteobacteria</taxon>
        <taxon>Rhodocyclales</taxon>
        <taxon>Rhodocyclaceae</taxon>
        <taxon>Azospira</taxon>
    </lineage>
</organism>
<proteinExistence type="predicted"/>
<evidence type="ECO:0000313" key="1">
    <source>
        <dbReference type="EMBL" id="AEV26416.1"/>
    </source>
</evidence>
<reference evidence="1 2" key="1">
    <citation type="journal article" date="2012" name="J. Bacteriol.">
        <title>Complete genome sequence of the anaerobic perchlorate-reducing bacterium Azospira suillum strain PS.</title>
        <authorList>
            <person name="Byrne-Bailey K.G."/>
            <person name="Coates J.D."/>
        </authorList>
    </citation>
    <scope>NUCLEOTIDE SEQUENCE [LARGE SCALE GENOMIC DNA]</scope>
    <source>
        <strain evidence="2">ATCC BAA-33 / DSM 13638 / PS</strain>
    </source>
</reference>
<dbReference type="Proteomes" id="UP000005633">
    <property type="component" value="Chromosome"/>
</dbReference>
<evidence type="ECO:0008006" key="3">
    <source>
        <dbReference type="Google" id="ProtNLM"/>
    </source>
</evidence>
<accession>G8QIK4</accession>
<dbReference type="KEGG" id="dsu:Dsui_2045"/>
<dbReference type="AlphaFoldDB" id="G8QIK4"/>
<gene>
    <name evidence="1" type="ordered locus">Dsui_2045</name>
</gene>
<dbReference type="eggNOG" id="COG4378">
    <property type="taxonomic scope" value="Bacteria"/>
</dbReference>
<name>G8QIK4_AZOOP</name>
<dbReference type="OrthoDB" id="8592530at2"/>
<dbReference type="EMBL" id="CP003153">
    <property type="protein sequence ID" value="AEV26416.1"/>
    <property type="molecule type" value="Genomic_DNA"/>
</dbReference>